<dbReference type="PANTHER" id="PTHR46696">
    <property type="entry name" value="P450, PUTATIVE (EUROFUNG)-RELATED"/>
    <property type="match status" value="1"/>
</dbReference>
<keyword evidence="2" id="KW-0408">Iron</keyword>
<dbReference type="InterPro" id="IPR001128">
    <property type="entry name" value="Cyt_P450"/>
</dbReference>
<dbReference type="PANTHER" id="PTHR46696:SF6">
    <property type="entry name" value="P450, PUTATIVE (EUROFUNG)-RELATED"/>
    <property type="match status" value="1"/>
</dbReference>
<accession>A0ABV3RCA8</accession>
<proteinExistence type="inferred from homology"/>
<sequence length="441" mass="49354">MATCPMTGGGGNSAALASLMSDNPRYAEMFDVNKESANAGVDNNRDYTDDMNALREKAPVHQGSLRGLLGVPEMSHMMGPPRNEMTFFSYRACEIGFRENLLFSSEGYNESAGVRTIGTTILSMVGKPHKRLRSAAQPLFKRPKVIDWWNKRWIEETVDALLDRLLDEEATDLNSQLCARLPMATVTRAIGLEGEDVIEFRYQLNRATFGAASLPPEESAASRAWIDTTLRQLIADNTRDPGDNLITGLLNAEIVDEEDGIKRKLTEDEIFGYCKLAIFAGGGTTWRQLGITIDALMNHYHFWEACRDDRSLIELAVEESLRWRCTDPMMPRLSTADAEVEGVHVPEGTRVYLCFGAANHDPAVFERPLEYDIFRKKQANMGFGFGPHRCLGIEVARQEMIVAINGLLDRFPKMTLDPSKPKPEYRGLEHRGMTAVTVKLK</sequence>
<dbReference type="EMBL" id="JBFNXR010000031">
    <property type="protein sequence ID" value="MEW9855314.1"/>
    <property type="molecule type" value="Genomic_DNA"/>
</dbReference>
<dbReference type="SUPFAM" id="SSF48264">
    <property type="entry name" value="Cytochrome P450"/>
    <property type="match status" value="1"/>
</dbReference>
<keyword evidence="2" id="KW-0479">Metal-binding</keyword>
<organism evidence="3 4">
    <name type="scientific">Novosphingobium rhizovicinum</name>
    <dbReference type="NCBI Taxonomy" id="3228928"/>
    <lineage>
        <taxon>Bacteria</taxon>
        <taxon>Pseudomonadati</taxon>
        <taxon>Pseudomonadota</taxon>
        <taxon>Alphaproteobacteria</taxon>
        <taxon>Sphingomonadales</taxon>
        <taxon>Sphingomonadaceae</taxon>
        <taxon>Novosphingobium</taxon>
    </lineage>
</organism>
<protein>
    <submittedName>
        <fullName evidence="3">Cytochrome P450</fullName>
    </submittedName>
</protein>
<keyword evidence="2" id="KW-0503">Monooxygenase</keyword>
<evidence type="ECO:0000313" key="4">
    <source>
        <dbReference type="Proteomes" id="UP001556118"/>
    </source>
</evidence>
<gene>
    <name evidence="3" type="ORF">ABUH87_09040</name>
</gene>
<evidence type="ECO:0000313" key="3">
    <source>
        <dbReference type="EMBL" id="MEW9855314.1"/>
    </source>
</evidence>
<dbReference type="Gene3D" id="1.10.630.10">
    <property type="entry name" value="Cytochrome P450"/>
    <property type="match status" value="1"/>
</dbReference>
<dbReference type="Proteomes" id="UP001556118">
    <property type="component" value="Unassembled WGS sequence"/>
</dbReference>
<reference evidence="3 4" key="1">
    <citation type="submission" date="2024-06" db="EMBL/GenBank/DDBJ databases">
        <title>Novosphingobium rhizovicinus M1R2S20.</title>
        <authorList>
            <person name="Sun J.-Q."/>
        </authorList>
    </citation>
    <scope>NUCLEOTIDE SEQUENCE [LARGE SCALE GENOMIC DNA]</scope>
    <source>
        <strain evidence="3 4">M1R2S20</strain>
    </source>
</reference>
<dbReference type="PRINTS" id="PR00359">
    <property type="entry name" value="BP450"/>
</dbReference>
<dbReference type="Pfam" id="PF00067">
    <property type="entry name" value="p450"/>
    <property type="match status" value="1"/>
</dbReference>
<name>A0ABV3RCA8_9SPHN</name>
<evidence type="ECO:0000256" key="2">
    <source>
        <dbReference type="RuleBase" id="RU000461"/>
    </source>
</evidence>
<keyword evidence="4" id="KW-1185">Reference proteome</keyword>
<evidence type="ECO:0000256" key="1">
    <source>
        <dbReference type="ARBA" id="ARBA00010617"/>
    </source>
</evidence>
<keyword evidence="2" id="KW-0560">Oxidoreductase</keyword>
<dbReference type="PROSITE" id="PS00086">
    <property type="entry name" value="CYTOCHROME_P450"/>
    <property type="match status" value="1"/>
</dbReference>
<comment type="caution">
    <text evidence="3">The sequence shown here is derived from an EMBL/GenBank/DDBJ whole genome shotgun (WGS) entry which is preliminary data.</text>
</comment>
<dbReference type="InterPro" id="IPR036396">
    <property type="entry name" value="Cyt_P450_sf"/>
</dbReference>
<comment type="similarity">
    <text evidence="1 2">Belongs to the cytochrome P450 family.</text>
</comment>
<dbReference type="RefSeq" id="WP_367772692.1">
    <property type="nucleotide sequence ID" value="NZ_JBFNXR010000031.1"/>
</dbReference>
<dbReference type="InterPro" id="IPR017972">
    <property type="entry name" value="Cyt_P450_CS"/>
</dbReference>
<keyword evidence="2" id="KW-0349">Heme</keyword>
<dbReference type="InterPro" id="IPR002397">
    <property type="entry name" value="Cyt_P450_B"/>
</dbReference>